<protein>
    <submittedName>
        <fullName evidence="1">Uncharacterized protein</fullName>
    </submittedName>
</protein>
<evidence type="ECO:0000313" key="2">
    <source>
        <dbReference type="Proteomes" id="UP000063275"/>
    </source>
</evidence>
<accession>A0A0S2ZQN7</accession>
<dbReference type="OrthoDB" id="9879525at2"/>
<dbReference type="AlphaFoldDB" id="A0A0S2ZQN7"/>
<dbReference type="EMBL" id="CP013332">
    <property type="protein sequence ID" value="ALQ41213.1"/>
    <property type="molecule type" value="Genomic_DNA"/>
</dbReference>
<evidence type="ECO:0000313" key="1">
    <source>
        <dbReference type="EMBL" id="ALQ41213.1"/>
    </source>
</evidence>
<keyword evidence="1" id="KW-0614">Plasmid</keyword>
<name>A0A0S2ZQN7_9FUSO</name>
<dbReference type="Proteomes" id="UP000063275">
    <property type="component" value="Plasmid unnamed1"/>
</dbReference>
<gene>
    <name evidence="1" type="ORF">RN87_11680</name>
</gene>
<sequence>MEKIDSHNENIRKLVKLLYLDDIKRDKTKDEREISFNIREIDNEIVFAREILGKEVEFFKIDKENLEVFGKFQAIIDEEGNKTFSGKIEDLKLIGNQLIKFNGEIIKEISTDKNFVIPKINTLQKDENSR</sequence>
<reference evidence="1 2" key="1">
    <citation type="submission" date="2015-11" db="EMBL/GenBank/DDBJ databases">
        <authorList>
            <person name="Zhang Y."/>
            <person name="Guo Z."/>
        </authorList>
    </citation>
    <scope>NUCLEOTIDE SEQUENCE [LARGE SCALE GENOMIC DNA]</scope>
    <source>
        <strain evidence="1 2">ChDC F174</strain>
        <plasmid evidence="2">Plasmid unnamed1</plasmid>
    </source>
</reference>
<dbReference type="KEGG" id="fhw:RN87_11680"/>
<dbReference type="RefSeq" id="WP_029493413.1">
    <property type="nucleotide sequence ID" value="NZ_ATKF01000077.1"/>
</dbReference>
<geneLocation type="plasmid" evidence="1">
    <name>unnamed1</name>
</geneLocation>
<organism evidence="1">
    <name type="scientific">Fusobacterium hwasookii ChDC F174</name>
    <dbReference type="NCBI Taxonomy" id="1307442"/>
    <lineage>
        <taxon>Bacteria</taxon>
        <taxon>Fusobacteriati</taxon>
        <taxon>Fusobacteriota</taxon>
        <taxon>Fusobacteriia</taxon>
        <taxon>Fusobacteriales</taxon>
        <taxon>Fusobacteriaceae</taxon>
        <taxon>Fusobacterium</taxon>
    </lineage>
</organism>
<proteinExistence type="predicted"/>